<organism evidence="5">
    <name type="scientific">Thermorudis peleae</name>
    <dbReference type="NCBI Taxonomy" id="1382356"/>
    <lineage>
        <taxon>Bacteria</taxon>
        <taxon>Pseudomonadati</taxon>
        <taxon>Thermomicrobiota</taxon>
        <taxon>Thermomicrobia</taxon>
        <taxon>Thermomicrobia incertae sedis</taxon>
        <taxon>Thermorudis</taxon>
    </lineage>
</organism>
<dbReference type="InterPro" id="IPR000674">
    <property type="entry name" value="Ald_Oxase/Xan_DH_a/b"/>
</dbReference>
<dbReference type="FunFam" id="3.30.365.10:FF:000001">
    <property type="entry name" value="Xanthine dehydrogenase oxidase"/>
    <property type="match status" value="1"/>
</dbReference>
<keyword evidence="2" id="KW-0560">Oxidoreductase</keyword>
<evidence type="ECO:0000313" key="5">
    <source>
        <dbReference type="EMBL" id="HEG91460.1"/>
    </source>
</evidence>
<evidence type="ECO:0000259" key="4">
    <source>
        <dbReference type="SMART" id="SM01008"/>
    </source>
</evidence>
<dbReference type="Pfam" id="PF02738">
    <property type="entry name" value="MoCoBD_1"/>
    <property type="match status" value="1"/>
</dbReference>
<dbReference type="Pfam" id="PF20256">
    <property type="entry name" value="MoCoBD_2"/>
    <property type="match status" value="1"/>
</dbReference>
<dbReference type="InterPro" id="IPR008274">
    <property type="entry name" value="AldOxase/xan_DH_MoCoBD1"/>
</dbReference>
<dbReference type="SMART" id="SM01008">
    <property type="entry name" value="Ald_Xan_dh_C"/>
    <property type="match status" value="1"/>
</dbReference>
<dbReference type="SUPFAM" id="SSF54665">
    <property type="entry name" value="CO dehydrogenase molybdoprotein N-domain-like"/>
    <property type="match status" value="1"/>
</dbReference>
<dbReference type="Gene3D" id="3.90.1170.50">
    <property type="entry name" value="Aldehyde oxidase/xanthine dehydrogenase, a/b hammerhead"/>
    <property type="match status" value="1"/>
</dbReference>
<evidence type="ECO:0000256" key="3">
    <source>
        <dbReference type="ARBA" id="ARBA00053029"/>
    </source>
</evidence>
<evidence type="ECO:0000256" key="1">
    <source>
        <dbReference type="ARBA" id="ARBA00022505"/>
    </source>
</evidence>
<dbReference type="Gene3D" id="3.30.365.10">
    <property type="entry name" value="Aldehyde oxidase/xanthine dehydrogenase, molybdopterin binding domain"/>
    <property type="match status" value="4"/>
</dbReference>
<proteinExistence type="predicted"/>
<reference evidence="5" key="1">
    <citation type="journal article" date="2020" name="mSystems">
        <title>Genome- and Community-Level Interaction Insights into Carbon Utilization and Element Cycling Functions of Hydrothermarchaeota in Hydrothermal Sediment.</title>
        <authorList>
            <person name="Zhou Z."/>
            <person name="Liu Y."/>
            <person name="Xu W."/>
            <person name="Pan J."/>
            <person name="Luo Z.H."/>
            <person name="Li M."/>
        </authorList>
    </citation>
    <scope>NUCLEOTIDE SEQUENCE [LARGE SCALE GENOMIC DNA]</scope>
    <source>
        <strain evidence="5">SpSt-210</strain>
    </source>
</reference>
<dbReference type="GO" id="GO:0005506">
    <property type="term" value="F:iron ion binding"/>
    <property type="evidence" value="ECO:0007669"/>
    <property type="project" value="InterPro"/>
</dbReference>
<dbReference type="InterPro" id="IPR037165">
    <property type="entry name" value="AldOxase/xan_DH_Mopterin-bd_sf"/>
</dbReference>
<keyword evidence="1" id="KW-0500">Molybdenum</keyword>
<dbReference type="Pfam" id="PF01315">
    <property type="entry name" value="Ald_Xan_dh_C"/>
    <property type="match status" value="1"/>
</dbReference>
<protein>
    <submittedName>
        <fullName evidence="5">Xanthine dehydrogenase family protein molybdopterin-binding subunit</fullName>
    </submittedName>
</protein>
<comment type="cofactor">
    <cofactor evidence="3">
        <name>Mo-molybdopterin cytosine dinucleotide</name>
        <dbReference type="ChEBI" id="CHEBI:71308"/>
    </cofactor>
</comment>
<dbReference type="InterPro" id="IPR016208">
    <property type="entry name" value="Ald_Oxase/xanthine_DH-like"/>
</dbReference>
<dbReference type="InterPro" id="IPR036856">
    <property type="entry name" value="Ald_Oxase/Xan_DH_a/b_sf"/>
</dbReference>
<dbReference type="PANTHER" id="PTHR11908">
    <property type="entry name" value="XANTHINE DEHYDROGENASE"/>
    <property type="match status" value="1"/>
</dbReference>
<evidence type="ECO:0000256" key="2">
    <source>
        <dbReference type="ARBA" id="ARBA00023002"/>
    </source>
</evidence>
<dbReference type="SUPFAM" id="SSF56003">
    <property type="entry name" value="Molybdenum cofactor-binding domain"/>
    <property type="match status" value="1"/>
</dbReference>
<dbReference type="GO" id="GO:0016491">
    <property type="term" value="F:oxidoreductase activity"/>
    <property type="evidence" value="ECO:0007669"/>
    <property type="project" value="UniProtKB-KW"/>
</dbReference>
<dbReference type="AlphaFoldDB" id="A0A831TG77"/>
<dbReference type="InterPro" id="IPR046867">
    <property type="entry name" value="AldOxase/xan_DH_MoCoBD2"/>
</dbReference>
<feature type="domain" description="Aldehyde oxidase/xanthine dehydrogenase a/b hammerhead" evidence="4">
    <location>
        <begin position="21"/>
        <end position="143"/>
    </location>
</feature>
<accession>A0A831TG77</accession>
<dbReference type="PANTHER" id="PTHR11908:SF132">
    <property type="entry name" value="ALDEHYDE OXIDASE 1-RELATED"/>
    <property type="match status" value="1"/>
</dbReference>
<sequence>MAISRYVGARVRRKEDPRLITGTSLYVDDLKLPGMLYVAFVRSTYPHARITRIDPAPALEMPGVVAVITGQDLRKWVKGADLSAGEGTAGEEEEGAGAVPQVDPLAVDVVRYVGQPIAAVLAEERYLAHDAAAAVQVDYEPLPVVTDPEEAMKDGAPQLYPQVKNNIGVRWDHKRGDVEGAFAQADTVVKQRFRNQRLSGVPMETRVVAAAPEPLTRGVTVWSSTQAPHWSRDAIAGALGLAQSQVRVIAPEVGGGFGVKIGVYQEDVVLAALARHLGRPVKWFETRSEHMLVTNHGRDQVVEYEAAVRKDGKILALRANIIQNLGAYPKGLFLPATTGTMLVGCYDIPAVEIHAVGVYTNTMAVGAYRGAGRPEAAYYIERMVDLVADALGLDPAEVRRVNFIRPEQFPYTTATGERYDTGEYEKALNRALEVAKYQEWRQRQQEMRQQGRHIGIGMASYVEICGFGPWESATVRVEPSGAVSVYTGTSPHGQGLETALAQLVADELGANFDEVVVHHGDTASVPQGNGTMGSRSLVVGGGALLMAIERVREKARRIAAHLLEAAVDDIEFADGKYRVKGAPDRALTLAQIAGAAYGPGLPAEIEPGLVATDFFAPPDEVFPFGTHVAVVEVIPETGEVKILQYVSVDDCGPRINPLLVEGQVHGGLAQGIAQALYEEVQYDENGQLLTGTLMDYAVPKANMLPSFITDKTETTTPLNPLGAKGIGEAATIGSTPAVANAVMDALKPLGIKHVDIPLTPQKIWAAIQQAQA</sequence>
<gene>
    <name evidence="5" type="ORF">ENP34_08460</name>
</gene>
<dbReference type="EMBL" id="DSIY01000202">
    <property type="protein sequence ID" value="HEG91460.1"/>
    <property type="molecule type" value="Genomic_DNA"/>
</dbReference>
<name>A0A831TG77_9BACT</name>
<comment type="caution">
    <text evidence="5">The sequence shown here is derived from an EMBL/GenBank/DDBJ whole genome shotgun (WGS) entry which is preliminary data.</text>
</comment>